<feature type="compositionally biased region" description="Polar residues" evidence="1">
    <location>
        <begin position="37"/>
        <end position="51"/>
    </location>
</feature>
<accession>A0A7W8MSW3</accession>
<dbReference type="Gene3D" id="3.20.20.80">
    <property type="entry name" value="Glycosidases"/>
    <property type="match status" value="1"/>
</dbReference>
<evidence type="ECO:0000313" key="5">
    <source>
        <dbReference type="Proteomes" id="UP000568106"/>
    </source>
</evidence>
<reference evidence="4" key="1">
    <citation type="submission" date="2020-08" db="EMBL/GenBank/DDBJ databases">
        <title>Genomic Encyclopedia of Type Strains, Phase IV (KMG-V): Genome sequencing to study the core and pangenomes of soil and plant-associated prokaryotes.</title>
        <authorList>
            <person name="Whitman W."/>
        </authorList>
    </citation>
    <scope>NUCLEOTIDE SEQUENCE [LARGE SCALE GENOMIC DNA]</scope>
    <source>
        <strain evidence="4">M8UP27</strain>
    </source>
</reference>
<proteinExistence type="predicted"/>
<keyword evidence="2" id="KW-0732">Signal</keyword>
<keyword evidence="5" id="KW-1185">Reference proteome</keyword>
<protein>
    <recommendedName>
        <fullName evidence="3">Rv2525c-like glycoside hydrolase-like domain-containing protein</fullName>
    </recommendedName>
</protein>
<feature type="chain" id="PRO_5030752308" description="Rv2525c-like glycoside hydrolase-like domain-containing protein" evidence="2">
    <location>
        <begin position="20"/>
        <end position="304"/>
    </location>
</feature>
<gene>
    <name evidence="4" type="ORF">HDF09_002947</name>
</gene>
<dbReference type="AlphaFoldDB" id="A0A7W8MSW3"/>
<dbReference type="Proteomes" id="UP000568106">
    <property type="component" value="Unassembled WGS sequence"/>
</dbReference>
<sequence>MRLSALPLALILAATTVYAQQPTAAVLSHAVTQANQSEASQSEANQPSGTAGSYVGFDSNDYPKEATMPALRRHFAFVGYWLNNPPGEKQNGWVGKREALMRNGFGFLVLFNGRFESEIKKAKRSGTSPASLGARDAAAAAAAAAREHFPAHTIIFLDQEEGGRLTEDQSAYLLAWTEAVAHSDYLPGVYGSGQPVNDSPGKTITTVQNIRGQVAAQHLHQIAMWVYQDACPPANGCSLQPPPLDSSGTPDIAVWQYAQSPRRKEITASCSKTYATDGNCYAPDLPNFPLDLSVSGSADPSHGR</sequence>
<evidence type="ECO:0000259" key="3">
    <source>
        <dbReference type="Pfam" id="PF08924"/>
    </source>
</evidence>
<comment type="caution">
    <text evidence="4">The sequence shown here is derived from an EMBL/GenBank/DDBJ whole genome shotgun (WGS) entry which is preliminary data.</text>
</comment>
<dbReference type="InterPro" id="IPR015020">
    <property type="entry name" value="Rv2525c-like_Glyco_Hydro-like"/>
</dbReference>
<dbReference type="EMBL" id="JACHDY010000004">
    <property type="protein sequence ID" value="MBB5318250.1"/>
    <property type="molecule type" value="Genomic_DNA"/>
</dbReference>
<dbReference type="Pfam" id="PF08924">
    <property type="entry name" value="Rv2525c_GlyHyd-like"/>
    <property type="match status" value="1"/>
</dbReference>
<feature type="region of interest" description="Disordered" evidence="1">
    <location>
        <begin position="37"/>
        <end position="56"/>
    </location>
</feature>
<evidence type="ECO:0000313" key="4">
    <source>
        <dbReference type="EMBL" id="MBB5318250.1"/>
    </source>
</evidence>
<name>A0A7W8MSW3_9BACT</name>
<evidence type="ECO:0000256" key="2">
    <source>
        <dbReference type="SAM" id="SignalP"/>
    </source>
</evidence>
<evidence type="ECO:0000256" key="1">
    <source>
        <dbReference type="SAM" id="MobiDB-lite"/>
    </source>
</evidence>
<dbReference type="InterPro" id="IPR017853">
    <property type="entry name" value="GH"/>
</dbReference>
<feature type="signal peptide" evidence="2">
    <location>
        <begin position="1"/>
        <end position="19"/>
    </location>
</feature>
<dbReference type="SUPFAM" id="SSF51445">
    <property type="entry name" value="(Trans)glycosidases"/>
    <property type="match status" value="1"/>
</dbReference>
<feature type="domain" description="Rv2525c-like glycoside hydrolase-like" evidence="3">
    <location>
        <begin position="98"/>
        <end position="225"/>
    </location>
</feature>
<organism evidence="4 5">
    <name type="scientific">Tunturiibacter empetritectus</name>
    <dbReference type="NCBI Taxonomy" id="3069691"/>
    <lineage>
        <taxon>Bacteria</taxon>
        <taxon>Pseudomonadati</taxon>
        <taxon>Acidobacteriota</taxon>
        <taxon>Terriglobia</taxon>
        <taxon>Terriglobales</taxon>
        <taxon>Acidobacteriaceae</taxon>
        <taxon>Tunturiibacter</taxon>
    </lineage>
</organism>